<dbReference type="SUPFAM" id="SSF52788">
    <property type="entry name" value="Phosphotyrosine protein phosphatases I"/>
    <property type="match status" value="1"/>
</dbReference>
<dbReference type="SMART" id="SM00226">
    <property type="entry name" value="LMWPc"/>
    <property type="match status" value="1"/>
</dbReference>
<dbReference type="PRINTS" id="PR00719">
    <property type="entry name" value="LMWPTPASE"/>
</dbReference>
<keyword evidence="6" id="KW-0904">Protein phosphatase</keyword>
<dbReference type="CDD" id="cd16343">
    <property type="entry name" value="LMWPTP"/>
    <property type="match status" value="1"/>
</dbReference>
<comment type="similarity">
    <text evidence="3">Belongs to the low molecular weight phosphotyrosine protein phosphatase family.</text>
</comment>
<dbReference type="Proteomes" id="UP000297716">
    <property type="component" value="Unassembled WGS sequence"/>
</dbReference>
<dbReference type="STRING" id="37992.A0A4Z0YI74"/>
<dbReference type="GO" id="GO:0005737">
    <property type="term" value="C:cytoplasm"/>
    <property type="evidence" value="ECO:0007669"/>
    <property type="project" value="UniProtKB-SubCell"/>
</dbReference>
<dbReference type="InterPro" id="IPR002115">
    <property type="entry name" value="Tyr_Pase_low_mol_wt_mml"/>
</dbReference>
<comment type="caution">
    <text evidence="10">The sequence shown here is derived from an EMBL/GenBank/DDBJ whole genome shotgun (WGS) entry which is preliminary data.</text>
</comment>
<dbReference type="GO" id="GO:0004726">
    <property type="term" value="F:non-membrane spanning protein tyrosine phosphatase activity"/>
    <property type="evidence" value="ECO:0007669"/>
    <property type="project" value="InterPro"/>
</dbReference>
<evidence type="ECO:0000313" key="10">
    <source>
        <dbReference type="EMBL" id="TGJ79021.1"/>
    </source>
</evidence>
<protein>
    <recommendedName>
        <fullName evidence="9">Phosphotyrosine protein phosphatase I domain-containing protein</fullName>
    </recommendedName>
</protein>
<dbReference type="PRINTS" id="PR00720">
    <property type="entry name" value="MAMMALPTPASE"/>
</dbReference>
<dbReference type="InterPro" id="IPR017867">
    <property type="entry name" value="Tyr_phospatase_low_mol_wt"/>
</dbReference>
<comment type="subcellular location">
    <subcellularLocation>
        <location evidence="2">Cytoplasm</location>
    </subcellularLocation>
</comment>
<name>A0A4Z0YI74_9PEZI</name>
<reference evidence="10 11" key="1">
    <citation type="submission" date="2019-03" db="EMBL/GenBank/DDBJ databases">
        <title>Draft genome sequence of Xylaria hypoxylon DSM 108379, a ubiquitous saprotrophic-parasitic fungi on hardwood.</title>
        <authorList>
            <person name="Buettner E."/>
            <person name="Leonhardt S."/>
            <person name="Gebauer A.M."/>
            <person name="Liers C."/>
            <person name="Hofrichter M."/>
            <person name="Kellner H."/>
        </authorList>
    </citation>
    <scope>NUCLEOTIDE SEQUENCE [LARGE SCALE GENOMIC DNA]</scope>
    <source>
        <strain evidence="10 11">DSM 108379</strain>
    </source>
</reference>
<evidence type="ECO:0000256" key="6">
    <source>
        <dbReference type="ARBA" id="ARBA00022912"/>
    </source>
</evidence>
<dbReference type="InterPro" id="IPR036196">
    <property type="entry name" value="Ptyr_pPase_sf"/>
</dbReference>
<dbReference type="PANTHER" id="PTHR11717">
    <property type="entry name" value="LOW MOLECULAR WEIGHT PROTEIN TYROSINE PHOSPHATASE"/>
    <property type="match status" value="1"/>
</dbReference>
<feature type="active site" evidence="8">
    <location>
        <position position="25"/>
    </location>
</feature>
<evidence type="ECO:0000256" key="2">
    <source>
        <dbReference type="ARBA" id="ARBA00004496"/>
    </source>
</evidence>
<dbReference type="InterPro" id="IPR023485">
    <property type="entry name" value="Ptyr_pPase"/>
</dbReference>
<comment type="catalytic activity">
    <reaction evidence="1">
        <text>a phosphate monoester + H2O = an alcohol + phosphate</text>
        <dbReference type="Rhea" id="RHEA:15017"/>
        <dbReference type="ChEBI" id="CHEBI:15377"/>
        <dbReference type="ChEBI" id="CHEBI:30879"/>
        <dbReference type="ChEBI" id="CHEBI:43474"/>
        <dbReference type="ChEBI" id="CHEBI:67140"/>
        <dbReference type="EC" id="3.1.3.2"/>
    </reaction>
</comment>
<evidence type="ECO:0000256" key="1">
    <source>
        <dbReference type="ARBA" id="ARBA00000032"/>
    </source>
</evidence>
<comment type="catalytic activity">
    <reaction evidence="7">
        <text>O-phospho-L-tyrosyl-[protein] + H2O = L-tyrosyl-[protein] + phosphate</text>
        <dbReference type="Rhea" id="RHEA:10684"/>
        <dbReference type="Rhea" id="RHEA-COMP:10136"/>
        <dbReference type="Rhea" id="RHEA-COMP:20101"/>
        <dbReference type="ChEBI" id="CHEBI:15377"/>
        <dbReference type="ChEBI" id="CHEBI:43474"/>
        <dbReference type="ChEBI" id="CHEBI:46858"/>
        <dbReference type="ChEBI" id="CHEBI:61978"/>
        <dbReference type="EC" id="3.1.3.48"/>
    </reaction>
</comment>
<keyword evidence="11" id="KW-1185">Reference proteome</keyword>
<organism evidence="10 11">
    <name type="scientific">Xylaria hypoxylon</name>
    <dbReference type="NCBI Taxonomy" id="37992"/>
    <lineage>
        <taxon>Eukaryota</taxon>
        <taxon>Fungi</taxon>
        <taxon>Dikarya</taxon>
        <taxon>Ascomycota</taxon>
        <taxon>Pezizomycotina</taxon>
        <taxon>Sordariomycetes</taxon>
        <taxon>Xylariomycetidae</taxon>
        <taxon>Xylariales</taxon>
        <taxon>Xylariaceae</taxon>
        <taxon>Xylaria</taxon>
    </lineage>
</organism>
<evidence type="ECO:0000259" key="9">
    <source>
        <dbReference type="SMART" id="SM00226"/>
    </source>
</evidence>
<gene>
    <name evidence="10" type="ORF">E0Z10_g9741</name>
</gene>
<feature type="active site" evidence="8">
    <location>
        <position position="19"/>
    </location>
</feature>
<dbReference type="Pfam" id="PF01451">
    <property type="entry name" value="LMWPc"/>
    <property type="match status" value="1"/>
</dbReference>
<evidence type="ECO:0000256" key="8">
    <source>
        <dbReference type="PIRSR" id="PIRSR617867-1"/>
    </source>
</evidence>
<dbReference type="GO" id="GO:0003993">
    <property type="term" value="F:acid phosphatase activity"/>
    <property type="evidence" value="ECO:0007669"/>
    <property type="project" value="UniProtKB-EC"/>
</dbReference>
<dbReference type="Gene3D" id="3.40.50.2300">
    <property type="match status" value="1"/>
</dbReference>
<sequence>MATTVSAPNGDKISVLFVCLGNICRSTMAEGVFRSIAKDPSSPYYNLIGTVDSCGTGGYHIGDEPDSRTLSTLRDNGITNYRHEARQLRDSDFKKFDYIFAMDNSNHSDIRRRFKKLDGQKAKVMLFGEFSGTGRKEAIQDPYYIGGDSFEKTYEQCRRFSDNFLATTFPDVSQSKR</sequence>
<keyword evidence="4" id="KW-0963">Cytoplasm</keyword>
<evidence type="ECO:0000256" key="3">
    <source>
        <dbReference type="ARBA" id="ARBA00011063"/>
    </source>
</evidence>
<feature type="active site" description="Proton donor" evidence="8">
    <location>
        <position position="141"/>
    </location>
</feature>
<dbReference type="EMBL" id="SKBN01000323">
    <property type="protein sequence ID" value="TGJ79021.1"/>
    <property type="molecule type" value="Genomic_DNA"/>
</dbReference>
<evidence type="ECO:0000313" key="11">
    <source>
        <dbReference type="Proteomes" id="UP000297716"/>
    </source>
</evidence>
<dbReference type="PANTHER" id="PTHR11717:SF7">
    <property type="entry name" value="LOW MOLECULAR WEIGHT PHOSPHOTYROSINE PROTEIN PHOSPHATASE"/>
    <property type="match status" value="1"/>
</dbReference>
<dbReference type="OrthoDB" id="3388at2759"/>
<dbReference type="FunFam" id="3.40.50.2300:FF:000105">
    <property type="entry name" value="Low molecular weight phosphotyrosine protein"/>
    <property type="match status" value="1"/>
</dbReference>
<dbReference type="InterPro" id="IPR050438">
    <property type="entry name" value="LMW_PTPase"/>
</dbReference>
<evidence type="ECO:0000256" key="5">
    <source>
        <dbReference type="ARBA" id="ARBA00022801"/>
    </source>
</evidence>
<evidence type="ECO:0000256" key="7">
    <source>
        <dbReference type="ARBA" id="ARBA00051722"/>
    </source>
</evidence>
<evidence type="ECO:0000256" key="4">
    <source>
        <dbReference type="ARBA" id="ARBA00022490"/>
    </source>
</evidence>
<accession>A0A4Z0YI74</accession>
<dbReference type="AlphaFoldDB" id="A0A4Z0YI74"/>
<proteinExistence type="inferred from homology"/>
<feature type="domain" description="Phosphotyrosine protein phosphatase I" evidence="9">
    <location>
        <begin position="13"/>
        <end position="167"/>
    </location>
</feature>
<keyword evidence="5" id="KW-0378">Hydrolase</keyword>